<gene>
    <name evidence="4" type="ORF">LG368_10515</name>
</gene>
<dbReference type="Gene3D" id="3.40.190.10">
    <property type="entry name" value="Periplasmic binding protein-like II"/>
    <property type="match status" value="2"/>
</dbReference>
<keyword evidence="2" id="KW-0732">Signal</keyword>
<evidence type="ECO:0000259" key="3">
    <source>
        <dbReference type="Pfam" id="PF00497"/>
    </source>
</evidence>
<evidence type="ECO:0000313" key="5">
    <source>
        <dbReference type="Proteomes" id="UP001139095"/>
    </source>
</evidence>
<dbReference type="RefSeq" id="WP_226754679.1">
    <property type="nucleotide sequence ID" value="NZ_JAJATW010000015.1"/>
</dbReference>
<protein>
    <submittedName>
        <fullName evidence="4">Transporter substrate-binding domain-containing protein</fullName>
    </submittedName>
</protein>
<evidence type="ECO:0000256" key="2">
    <source>
        <dbReference type="ARBA" id="ARBA00022729"/>
    </source>
</evidence>
<keyword evidence="5" id="KW-1185">Reference proteome</keyword>
<dbReference type="EMBL" id="JAJATW010000015">
    <property type="protein sequence ID" value="MCB5162326.1"/>
    <property type="molecule type" value="Genomic_DNA"/>
</dbReference>
<reference evidence="4" key="1">
    <citation type="submission" date="2021-10" db="EMBL/GenBank/DDBJ databases">
        <title>Marinomonas pontica sp. nov., isolated from the Black Sea.</title>
        <authorList>
            <person name="Zhao L.-H."/>
            <person name="Xue J.-H."/>
        </authorList>
    </citation>
    <scope>NUCLEOTIDE SEQUENCE</scope>
    <source>
        <strain evidence="4">E8</strain>
    </source>
</reference>
<dbReference type="SUPFAM" id="SSF53850">
    <property type="entry name" value="Periplasmic binding protein-like II"/>
    <property type="match status" value="1"/>
</dbReference>
<name>A0A9X1LEZ3_9GAMM</name>
<comment type="caution">
    <text evidence="4">The sequence shown here is derived from an EMBL/GenBank/DDBJ whole genome shotgun (WGS) entry which is preliminary data.</text>
</comment>
<evidence type="ECO:0000313" key="4">
    <source>
        <dbReference type="EMBL" id="MCB5162326.1"/>
    </source>
</evidence>
<evidence type="ECO:0000256" key="1">
    <source>
        <dbReference type="ARBA" id="ARBA00010333"/>
    </source>
</evidence>
<accession>A0A9X1LEZ3</accession>
<comment type="similarity">
    <text evidence="1">Belongs to the bacterial solute-binding protein 3 family.</text>
</comment>
<dbReference type="PANTHER" id="PTHR35936:SF6">
    <property type="entry name" value="AMINO ACID ABC TRANSPORTER SUBSTRATE-BINDING PAAT FAMILY PROTEIN"/>
    <property type="match status" value="1"/>
</dbReference>
<dbReference type="Proteomes" id="UP001139095">
    <property type="component" value="Unassembled WGS sequence"/>
</dbReference>
<dbReference type="Pfam" id="PF00497">
    <property type="entry name" value="SBP_bac_3"/>
    <property type="match status" value="1"/>
</dbReference>
<proteinExistence type="inferred from homology"/>
<dbReference type="InterPro" id="IPR001638">
    <property type="entry name" value="Solute-binding_3/MltF_N"/>
</dbReference>
<dbReference type="PANTHER" id="PTHR35936">
    <property type="entry name" value="MEMBRANE-BOUND LYTIC MUREIN TRANSGLYCOSYLASE F"/>
    <property type="match status" value="1"/>
</dbReference>
<sequence>MRVSLKRAAVVVIFFGTSFLAPGLGLALAQESTPSSVSSSGALSSGALSPDAFSLGDLSTMTVRVCGNSAYPPVSWVNAERQATGVNVAVIKQLLEPLGVTVDTYQDSNWRRCLKEVELGNIDMLSGFDTASRRASMTFLTEPLVREDIYLYYPIDQPLTFKGWDALAGLRVGVLMGDSFGDAIDDALETYPTLEYVSTQAQNLRKLANRRLDAVPMGKLSGQLDLQRLGLLGKTGHVQTDVTDFWYLAISNRSPLLPWVPFLNQRLSALLASPDTIPELLSRYHTLYLRDVGLKDRHQREP</sequence>
<feature type="domain" description="Solute-binding protein family 3/N-terminal" evidence="3">
    <location>
        <begin position="63"/>
        <end position="213"/>
    </location>
</feature>
<organism evidence="4 5">
    <name type="scientific">Marinomonas algarum</name>
    <dbReference type="NCBI Taxonomy" id="2883105"/>
    <lineage>
        <taxon>Bacteria</taxon>
        <taxon>Pseudomonadati</taxon>
        <taxon>Pseudomonadota</taxon>
        <taxon>Gammaproteobacteria</taxon>
        <taxon>Oceanospirillales</taxon>
        <taxon>Oceanospirillaceae</taxon>
        <taxon>Marinomonas</taxon>
    </lineage>
</organism>
<dbReference type="AlphaFoldDB" id="A0A9X1LEZ3"/>